<dbReference type="GO" id="GO:0016020">
    <property type="term" value="C:membrane"/>
    <property type="evidence" value="ECO:0007669"/>
    <property type="project" value="UniProtKB-SubCell"/>
</dbReference>
<keyword evidence="4" id="KW-0653">Protein transport</keyword>
<dbReference type="GO" id="GO:0043328">
    <property type="term" value="P:protein transport to vacuole involved in ubiquitin-dependent protein catabolic process via the multivesicular body sorting pathway"/>
    <property type="evidence" value="ECO:0007669"/>
    <property type="project" value="InterPro"/>
</dbReference>
<feature type="compositionally biased region" description="Polar residues" evidence="6">
    <location>
        <begin position="364"/>
        <end position="388"/>
    </location>
</feature>
<accession>A0A3P5YZB3</accession>
<dbReference type="CDD" id="cd14231">
    <property type="entry name" value="GAT_GGA-like_plant"/>
    <property type="match status" value="1"/>
</dbReference>
<dbReference type="Gene3D" id="1.25.40.90">
    <property type="match status" value="1"/>
</dbReference>
<feature type="compositionally biased region" description="Low complexity" evidence="6">
    <location>
        <begin position="406"/>
        <end position="415"/>
    </location>
</feature>
<keyword evidence="3" id="KW-0813">Transport</keyword>
<dbReference type="InterPro" id="IPR044836">
    <property type="entry name" value="TOL_plant"/>
</dbReference>
<feature type="compositionally biased region" description="Polar residues" evidence="6">
    <location>
        <begin position="396"/>
        <end position="405"/>
    </location>
</feature>
<feature type="region of interest" description="Disordered" evidence="6">
    <location>
        <begin position="263"/>
        <end position="424"/>
    </location>
</feature>
<dbReference type="SMART" id="SM00288">
    <property type="entry name" value="VHS"/>
    <property type="match status" value="1"/>
</dbReference>
<dbReference type="Pfam" id="PF00790">
    <property type="entry name" value="VHS"/>
    <property type="match status" value="1"/>
</dbReference>
<dbReference type="PROSITE" id="PS50179">
    <property type="entry name" value="VHS"/>
    <property type="match status" value="1"/>
</dbReference>
<dbReference type="PROSITE" id="PS50909">
    <property type="entry name" value="GAT"/>
    <property type="match status" value="1"/>
</dbReference>
<evidence type="ECO:0000256" key="2">
    <source>
        <dbReference type="ARBA" id="ARBA00007708"/>
    </source>
</evidence>
<dbReference type="GO" id="GO:0005737">
    <property type="term" value="C:cytoplasm"/>
    <property type="evidence" value="ECO:0007669"/>
    <property type="project" value="UniProtKB-ARBA"/>
</dbReference>
<evidence type="ECO:0000259" key="8">
    <source>
        <dbReference type="PROSITE" id="PS50909"/>
    </source>
</evidence>
<sequence>MANNAAACAERATNDMLIGPDWAINIELCDIINMDPSQAKEAVKVLKKRLASKNSKVQILALYALETLSKNCGESVYQLIVEREILPDMVKIVKKKPDLSVREKILSLLDTWQEAFGGSGGRFPQYYNAYNELRSAGIEFPPRTESSVPFFTPPQTQPIIAHAAASDEDAAIQASLQSDDASALSLEEIQSAQGSVDILTDMLGALDPSHPEGLKEELIVDLVEQCRTYQRRVMTLVNTTSDEELLCQGLALNDNLQRVLQQHDDKAKGKSVPATAPTIPLVSINHDEDDESDDDFSQLSHRPVHVESGSMDFLSGDVYTPQGASETSKPPSTSHSSDAPVFDDPAPRSKSPEQPLAFPPPMSVRTNQRQQYSQHNNVPQRTSSGSDSSYEDLVGQSRNLSLNPTASASAAAAAATPLKKDDKPEDILFKDLVDFAKNRKSSSSSSKPNN</sequence>
<keyword evidence="5" id="KW-0472">Membrane</keyword>
<dbReference type="Pfam" id="PF03127">
    <property type="entry name" value="GAT"/>
    <property type="match status" value="1"/>
</dbReference>
<organism evidence="9">
    <name type="scientific">Brassica campestris</name>
    <name type="common">Field mustard</name>
    <dbReference type="NCBI Taxonomy" id="3711"/>
    <lineage>
        <taxon>Eukaryota</taxon>
        <taxon>Viridiplantae</taxon>
        <taxon>Streptophyta</taxon>
        <taxon>Embryophyta</taxon>
        <taxon>Tracheophyta</taxon>
        <taxon>Spermatophyta</taxon>
        <taxon>Magnoliopsida</taxon>
        <taxon>eudicotyledons</taxon>
        <taxon>Gunneridae</taxon>
        <taxon>Pentapetalae</taxon>
        <taxon>rosids</taxon>
        <taxon>malvids</taxon>
        <taxon>Brassicales</taxon>
        <taxon>Brassicaceae</taxon>
        <taxon>Brassiceae</taxon>
        <taxon>Brassica</taxon>
    </lineage>
</organism>
<dbReference type="InterPro" id="IPR008942">
    <property type="entry name" value="ENTH_VHS"/>
</dbReference>
<dbReference type="CDD" id="cd03561">
    <property type="entry name" value="VHS"/>
    <property type="match status" value="1"/>
</dbReference>
<dbReference type="SUPFAM" id="SSF89009">
    <property type="entry name" value="GAT-like domain"/>
    <property type="match status" value="1"/>
</dbReference>
<evidence type="ECO:0000256" key="3">
    <source>
        <dbReference type="ARBA" id="ARBA00022448"/>
    </source>
</evidence>
<dbReference type="PANTHER" id="PTHR45898:SF12">
    <property type="entry name" value="TOM1-LIKE PROTEIN 3"/>
    <property type="match status" value="1"/>
</dbReference>
<dbReference type="SUPFAM" id="SSF48464">
    <property type="entry name" value="ENTH/VHS domain"/>
    <property type="match status" value="1"/>
</dbReference>
<feature type="domain" description="GAT" evidence="8">
    <location>
        <begin position="180"/>
        <end position="268"/>
    </location>
</feature>
<dbReference type="EMBL" id="LR031569">
    <property type="protein sequence ID" value="VDC66300.1"/>
    <property type="molecule type" value="Genomic_DNA"/>
</dbReference>
<proteinExistence type="inferred from homology"/>
<evidence type="ECO:0000256" key="5">
    <source>
        <dbReference type="ARBA" id="ARBA00023136"/>
    </source>
</evidence>
<comment type="similarity">
    <text evidence="2">Belongs to the TOM1 family.</text>
</comment>
<dbReference type="GO" id="GO:0035091">
    <property type="term" value="F:phosphatidylinositol binding"/>
    <property type="evidence" value="ECO:0007669"/>
    <property type="project" value="InterPro"/>
</dbReference>
<name>A0A3P5YZB3_BRACM</name>
<dbReference type="InterPro" id="IPR014645">
    <property type="entry name" value="TOM1"/>
</dbReference>
<evidence type="ECO:0000259" key="7">
    <source>
        <dbReference type="PROSITE" id="PS50179"/>
    </source>
</evidence>
<feature type="domain" description="VHS" evidence="7">
    <location>
        <begin position="12"/>
        <end position="141"/>
    </location>
</feature>
<gene>
    <name evidence="9" type="ORF">BRAA06T24840Z</name>
</gene>
<protein>
    <recommendedName>
        <fullName evidence="10">VHS domain-containing protein</fullName>
    </recommendedName>
</protein>
<evidence type="ECO:0000313" key="9">
    <source>
        <dbReference type="EMBL" id="VDC66300.1"/>
    </source>
</evidence>
<evidence type="ECO:0000256" key="1">
    <source>
        <dbReference type="ARBA" id="ARBA00004170"/>
    </source>
</evidence>
<evidence type="ECO:0000256" key="4">
    <source>
        <dbReference type="ARBA" id="ARBA00022927"/>
    </source>
</evidence>
<evidence type="ECO:0008006" key="10">
    <source>
        <dbReference type="Google" id="ProtNLM"/>
    </source>
</evidence>
<dbReference type="AlphaFoldDB" id="A0A3P5YZB3"/>
<dbReference type="FunFam" id="1.25.40.90:FF:000028">
    <property type="entry name" value="TOM1-like protein 2"/>
    <property type="match status" value="1"/>
</dbReference>
<evidence type="ECO:0000256" key="6">
    <source>
        <dbReference type="SAM" id="MobiDB-lite"/>
    </source>
</evidence>
<dbReference type="PIRSF" id="PIRSF036948">
    <property type="entry name" value="TOM1"/>
    <property type="match status" value="1"/>
</dbReference>
<dbReference type="PANTHER" id="PTHR45898">
    <property type="entry name" value="TOM1-LIKE PROTEIN"/>
    <property type="match status" value="1"/>
</dbReference>
<reference evidence="9" key="1">
    <citation type="submission" date="2018-11" db="EMBL/GenBank/DDBJ databases">
        <authorList>
            <consortium name="Genoscope - CEA"/>
            <person name="William W."/>
        </authorList>
    </citation>
    <scope>NUCLEOTIDE SEQUENCE</scope>
</reference>
<dbReference type="Gene3D" id="1.20.58.160">
    <property type="match status" value="1"/>
</dbReference>
<dbReference type="GO" id="GO:0043130">
    <property type="term" value="F:ubiquitin binding"/>
    <property type="evidence" value="ECO:0007669"/>
    <property type="project" value="InterPro"/>
</dbReference>
<comment type="subcellular location">
    <subcellularLocation>
        <location evidence="1">Membrane</location>
        <topology evidence="1">Peripheral membrane protein</topology>
    </subcellularLocation>
</comment>
<dbReference type="InterPro" id="IPR038425">
    <property type="entry name" value="GAT_sf"/>
</dbReference>
<feature type="compositionally biased region" description="Polar residues" evidence="6">
    <location>
        <begin position="322"/>
        <end position="337"/>
    </location>
</feature>
<dbReference type="InterPro" id="IPR002014">
    <property type="entry name" value="VHS_dom"/>
</dbReference>
<dbReference type="InterPro" id="IPR004152">
    <property type="entry name" value="GAT_dom"/>
</dbReference>
<feature type="compositionally biased region" description="Acidic residues" evidence="6">
    <location>
        <begin position="287"/>
        <end position="296"/>
    </location>
</feature>